<reference evidence="1" key="1">
    <citation type="submission" date="2021-02" db="EMBL/GenBank/DDBJ databases">
        <title>Metagenome analyses of Stigonema ocellatum DSM 106950, Chlorogloea purpurea SAG 13.99 and Gomphosphaeria aponina DSM 107014.</title>
        <authorList>
            <person name="Marter P."/>
            <person name="Huang S."/>
        </authorList>
    </citation>
    <scope>NUCLEOTIDE SEQUENCE</scope>
    <source>
        <strain evidence="1">JP213</strain>
    </source>
</reference>
<sequence>MREEGTKYNRMLSAWSYSKFFESLKAIATNRGIELFSVFPQYTSLIGLVKYMKMYGLNSGVAAAIAIGRRGMRLSERLPRAIKTALSVKDRAHLWSGYYKLNKLLKANYGYYRRHHFYSNCSYPNWSCKVKPIIESVAVLRTE</sequence>
<name>A0A941JQ40_9CHRO</name>
<protein>
    <submittedName>
        <fullName evidence="1">Uncharacterized protein</fullName>
    </submittedName>
</protein>
<proteinExistence type="predicted"/>
<dbReference type="Proteomes" id="UP000767446">
    <property type="component" value="Unassembled WGS sequence"/>
</dbReference>
<dbReference type="AlphaFoldDB" id="A0A941JQ40"/>
<gene>
    <name evidence="1" type="ORF">DSM107014_11210</name>
</gene>
<dbReference type="EMBL" id="JADQBC010000071">
    <property type="protein sequence ID" value="MBR8828448.1"/>
    <property type="molecule type" value="Genomic_DNA"/>
</dbReference>
<comment type="caution">
    <text evidence="1">The sequence shown here is derived from an EMBL/GenBank/DDBJ whole genome shotgun (WGS) entry which is preliminary data.</text>
</comment>
<organism evidence="1 2">
    <name type="scientific">Gomphosphaeria aponina SAG 52.96 = DSM 107014</name>
    <dbReference type="NCBI Taxonomy" id="1521640"/>
    <lineage>
        <taxon>Bacteria</taxon>
        <taxon>Bacillati</taxon>
        <taxon>Cyanobacteriota</taxon>
        <taxon>Cyanophyceae</taxon>
        <taxon>Oscillatoriophycideae</taxon>
        <taxon>Chroococcales</taxon>
        <taxon>Gomphosphaeriaceae</taxon>
        <taxon>Gomphosphaeria</taxon>
    </lineage>
</organism>
<accession>A0A941JQ40</accession>
<evidence type="ECO:0000313" key="2">
    <source>
        <dbReference type="Proteomes" id="UP000767446"/>
    </source>
</evidence>
<evidence type="ECO:0000313" key="1">
    <source>
        <dbReference type="EMBL" id="MBR8828448.1"/>
    </source>
</evidence>